<dbReference type="InterPro" id="IPR036388">
    <property type="entry name" value="WH-like_DNA-bd_sf"/>
</dbReference>
<comment type="function">
    <text evidence="5">Modulates RecA activity.</text>
</comment>
<name>A0ABV1F0T9_9BACI</name>
<dbReference type="InterPro" id="IPR003783">
    <property type="entry name" value="Regulatory_RecX"/>
</dbReference>
<evidence type="ECO:0000256" key="4">
    <source>
        <dbReference type="ARBA" id="ARBA00022490"/>
    </source>
</evidence>
<dbReference type="HAMAP" id="MF_01114">
    <property type="entry name" value="RecX"/>
    <property type="match status" value="1"/>
</dbReference>
<evidence type="ECO:0000259" key="7">
    <source>
        <dbReference type="Pfam" id="PF21981"/>
    </source>
</evidence>
<dbReference type="Gene3D" id="1.10.10.10">
    <property type="entry name" value="Winged helix-like DNA-binding domain superfamily/Winged helix DNA-binding domain"/>
    <property type="match status" value="4"/>
</dbReference>
<feature type="domain" description="RecX third three-helical" evidence="7">
    <location>
        <begin position="158"/>
        <end position="204"/>
    </location>
</feature>
<comment type="subcellular location">
    <subcellularLocation>
        <location evidence="1 5">Cytoplasm</location>
    </subcellularLocation>
</comment>
<organism evidence="8 9">
    <name type="scientific">Niallia hominis</name>
    <dbReference type="NCBI Taxonomy" id="3133173"/>
    <lineage>
        <taxon>Bacteria</taxon>
        <taxon>Bacillati</taxon>
        <taxon>Bacillota</taxon>
        <taxon>Bacilli</taxon>
        <taxon>Bacillales</taxon>
        <taxon>Bacillaceae</taxon>
        <taxon>Niallia</taxon>
    </lineage>
</organism>
<proteinExistence type="inferred from homology"/>
<evidence type="ECO:0000259" key="6">
    <source>
        <dbReference type="Pfam" id="PF02631"/>
    </source>
</evidence>
<gene>
    <name evidence="5 8" type="primary">recX</name>
    <name evidence="8" type="ORF">WMO63_14895</name>
</gene>
<accession>A0ABV1F0T9</accession>
<evidence type="ECO:0000256" key="5">
    <source>
        <dbReference type="HAMAP-Rule" id="MF_01114"/>
    </source>
</evidence>
<sequence>MIISKITRQKELNDRYNIFTIKQGKEVYAFSVDEAVLVKYQLQKGMELDSLLLNEIQYTDEIRKGYHMAVRYLAKVKRTEMEVRKHLLAKMENESFVSEVMMKLKDMKFIDDEDYAFSYVRTQRNTTTKGPESIKRELKEKGVQIELIERAMEEFAYEDQLQSAQKVMVKFLAGKKKDSKKILLQKLEQTLVRKGFTTAIIQEVKRMPEILEMDSDGLETIRIHGEKARRKFAKFTGYEFTQKMKQFLYRKGFSMDLIEQYLDEMEEEM</sequence>
<evidence type="ECO:0000313" key="9">
    <source>
        <dbReference type="Proteomes" id="UP001465426"/>
    </source>
</evidence>
<feature type="domain" description="RecX third three-helical" evidence="7">
    <location>
        <begin position="215"/>
        <end position="262"/>
    </location>
</feature>
<comment type="similarity">
    <text evidence="2 5">Belongs to the RecX family.</text>
</comment>
<dbReference type="InterPro" id="IPR053924">
    <property type="entry name" value="RecX_HTH_2nd"/>
</dbReference>
<evidence type="ECO:0000256" key="3">
    <source>
        <dbReference type="ARBA" id="ARBA00018111"/>
    </source>
</evidence>
<dbReference type="Proteomes" id="UP001465426">
    <property type="component" value="Unassembled WGS sequence"/>
</dbReference>
<keyword evidence="4 5" id="KW-0963">Cytoplasm</keyword>
<dbReference type="InterPro" id="IPR053925">
    <property type="entry name" value="RecX_HTH_3rd"/>
</dbReference>
<evidence type="ECO:0000256" key="1">
    <source>
        <dbReference type="ARBA" id="ARBA00004496"/>
    </source>
</evidence>
<evidence type="ECO:0000256" key="2">
    <source>
        <dbReference type="ARBA" id="ARBA00009695"/>
    </source>
</evidence>
<protein>
    <recommendedName>
        <fullName evidence="3 5">Regulatory protein RecX</fullName>
    </recommendedName>
</protein>
<dbReference type="Pfam" id="PF21981">
    <property type="entry name" value="RecX_HTH3"/>
    <property type="match status" value="2"/>
</dbReference>
<dbReference type="PANTHER" id="PTHR33602:SF1">
    <property type="entry name" value="REGULATORY PROTEIN RECX FAMILY PROTEIN"/>
    <property type="match status" value="1"/>
</dbReference>
<dbReference type="NCBIfam" id="NF010733">
    <property type="entry name" value="PRK14135.1"/>
    <property type="match status" value="1"/>
</dbReference>
<evidence type="ECO:0000313" key="8">
    <source>
        <dbReference type="EMBL" id="MEQ2466944.1"/>
    </source>
</evidence>
<feature type="domain" description="RecX second three-helical" evidence="6">
    <location>
        <begin position="111"/>
        <end position="152"/>
    </location>
</feature>
<dbReference type="EMBL" id="JBBMFN010000038">
    <property type="protein sequence ID" value="MEQ2466944.1"/>
    <property type="molecule type" value="Genomic_DNA"/>
</dbReference>
<keyword evidence="9" id="KW-1185">Reference proteome</keyword>
<reference evidence="8 9" key="1">
    <citation type="submission" date="2024-03" db="EMBL/GenBank/DDBJ databases">
        <title>Human intestinal bacterial collection.</title>
        <authorList>
            <person name="Pauvert C."/>
            <person name="Hitch T.C.A."/>
            <person name="Clavel T."/>
        </authorList>
    </citation>
    <scope>NUCLEOTIDE SEQUENCE [LARGE SCALE GENOMIC DNA]</scope>
    <source>
        <strain evidence="8 9">CLA-SR-H024</strain>
    </source>
</reference>
<dbReference type="PANTHER" id="PTHR33602">
    <property type="entry name" value="REGULATORY PROTEIN RECX FAMILY PROTEIN"/>
    <property type="match status" value="1"/>
</dbReference>
<dbReference type="RefSeq" id="WP_031540338.1">
    <property type="nucleotide sequence ID" value="NZ_JBBMFN010000038.1"/>
</dbReference>
<comment type="caution">
    <text evidence="8">The sequence shown here is derived from an EMBL/GenBank/DDBJ whole genome shotgun (WGS) entry which is preliminary data.</text>
</comment>
<dbReference type="Pfam" id="PF02631">
    <property type="entry name" value="RecX_HTH2"/>
    <property type="match status" value="1"/>
</dbReference>